<evidence type="ECO:0000256" key="6">
    <source>
        <dbReference type="ARBA" id="ARBA00023136"/>
    </source>
</evidence>
<evidence type="ECO:0000256" key="1">
    <source>
        <dbReference type="ARBA" id="ARBA00004170"/>
    </source>
</evidence>
<evidence type="ECO:0000256" key="9">
    <source>
        <dbReference type="SAM" id="MobiDB-lite"/>
    </source>
</evidence>
<organism evidence="10">
    <name type="scientific">Ditylum brightwellii</name>
    <dbReference type="NCBI Taxonomy" id="49249"/>
    <lineage>
        <taxon>Eukaryota</taxon>
        <taxon>Sar</taxon>
        <taxon>Stramenopiles</taxon>
        <taxon>Ochrophyta</taxon>
        <taxon>Bacillariophyta</taxon>
        <taxon>Mediophyceae</taxon>
        <taxon>Lithodesmiophycidae</taxon>
        <taxon>Lithodesmiales</taxon>
        <taxon>Lithodesmiaceae</taxon>
        <taxon>Ditylum</taxon>
    </lineage>
</organism>
<keyword evidence="3" id="KW-0813">Transport</keyword>
<accession>A0A7S4UQ80</accession>
<keyword evidence="6" id="KW-0472">Membrane</keyword>
<dbReference type="Gene3D" id="1.25.40.10">
    <property type="entry name" value="Tetratricopeptide repeat domain"/>
    <property type="match status" value="2"/>
</dbReference>
<dbReference type="GO" id="GO:0005483">
    <property type="term" value="F:soluble NSF attachment protein activity"/>
    <property type="evidence" value="ECO:0007669"/>
    <property type="project" value="TreeGrafter"/>
</dbReference>
<comment type="subcellular location">
    <subcellularLocation>
        <location evidence="1">Membrane</location>
        <topology evidence="1">Peripheral membrane protein</topology>
    </subcellularLocation>
</comment>
<feature type="compositionally biased region" description="Low complexity" evidence="9">
    <location>
        <begin position="453"/>
        <end position="471"/>
    </location>
</feature>
<sequence length="552" mass="58818">MAHYKRNAASNRDALFGGGGGGSSAKKSSAPRPRPTPASTTSRPSSSSSSTPSTTSSSGSGGHDSVRARLEEKRRGRGEVTSTLSGAAKLAKMKEAEEYRIKAKKAMTRGVFSSPDPIAAGNYYRRAAEAYKQCGENRLERLHRVASGDCQMGQNAYATAAGEYTRAAELAACSGETVPRKRQECHKLHTDAANAWRQIGENGRAGESMINAAFGLLIGTEDENAGRTLKQMDRKALKAIEAAVESNVPDPLNRYAKFRAIGPSVYVDPNADPNDPDAKARMIELAKQNMVTKSYVHETIFKAVYKLAEYGEYASALYATGAASATLEAEDFASISLSRAYCTETVLTLAMGDVVAADKYFLQVHLQKTSYLSARECKLAEDLIRAIKTMDADALEEARTMDTSNRSALANLHPCLRELAMNLRTSGKAKRDGGAKGNMNVNAPKTAPPSRPAQPAARAAPPTQTAPATKPNTVAVEDERPPPNQGGDLEGDELQAALDSNFAELDELMGDMGLDSDDDEAGTSGDVGATAGAVATGEYEEEDLDDDDIDLR</sequence>
<dbReference type="SUPFAM" id="SSF48452">
    <property type="entry name" value="TPR-like"/>
    <property type="match status" value="1"/>
</dbReference>
<name>A0A7S4UQ80_9STRA</name>
<evidence type="ECO:0000256" key="2">
    <source>
        <dbReference type="ARBA" id="ARBA00010050"/>
    </source>
</evidence>
<dbReference type="EMBL" id="HBNS01003260">
    <property type="protein sequence ID" value="CAE4583267.1"/>
    <property type="molecule type" value="Transcribed_RNA"/>
</dbReference>
<evidence type="ECO:0000256" key="5">
    <source>
        <dbReference type="ARBA" id="ARBA00022927"/>
    </source>
</evidence>
<evidence type="ECO:0000256" key="3">
    <source>
        <dbReference type="ARBA" id="ARBA00022448"/>
    </source>
</evidence>
<dbReference type="PANTHER" id="PTHR13768:SF2">
    <property type="entry name" value="GAMMA-SOLUBLE NSF ATTACHMENT PROTEIN"/>
    <property type="match status" value="1"/>
</dbReference>
<feature type="compositionally biased region" description="Acidic residues" evidence="9">
    <location>
        <begin position="538"/>
        <end position="552"/>
    </location>
</feature>
<feature type="compositionally biased region" description="Low complexity" evidence="9">
    <location>
        <begin position="24"/>
        <end position="58"/>
    </location>
</feature>
<dbReference type="InterPro" id="IPR011990">
    <property type="entry name" value="TPR-like_helical_dom_sf"/>
</dbReference>
<feature type="region of interest" description="Disordered" evidence="9">
    <location>
        <begin position="426"/>
        <end position="552"/>
    </location>
</feature>
<evidence type="ECO:0000256" key="7">
    <source>
        <dbReference type="ARBA" id="ARBA00040047"/>
    </source>
</evidence>
<dbReference type="InterPro" id="IPR000744">
    <property type="entry name" value="NSF_attach"/>
</dbReference>
<dbReference type="GO" id="GO:0019905">
    <property type="term" value="F:syntaxin binding"/>
    <property type="evidence" value="ECO:0007669"/>
    <property type="project" value="TreeGrafter"/>
</dbReference>
<dbReference type="GO" id="GO:0031201">
    <property type="term" value="C:SNARE complex"/>
    <property type="evidence" value="ECO:0007669"/>
    <property type="project" value="TreeGrafter"/>
</dbReference>
<reference evidence="10" key="1">
    <citation type="submission" date="2021-01" db="EMBL/GenBank/DDBJ databases">
        <authorList>
            <person name="Corre E."/>
            <person name="Pelletier E."/>
            <person name="Niang G."/>
            <person name="Scheremetjew M."/>
            <person name="Finn R."/>
            <person name="Kale V."/>
            <person name="Holt S."/>
            <person name="Cochrane G."/>
            <person name="Meng A."/>
            <person name="Brown T."/>
            <person name="Cohen L."/>
        </authorList>
    </citation>
    <scope>NUCLEOTIDE SEQUENCE</scope>
    <source>
        <strain evidence="10">GSO104</strain>
    </source>
</reference>
<feature type="compositionally biased region" description="Acidic residues" evidence="9">
    <location>
        <begin position="504"/>
        <end position="521"/>
    </location>
</feature>
<feature type="compositionally biased region" description="Basic and acidic residues" evidence="9">
    <location>
        <begin position="64"/>
        <end position="78"/>
    </location>
</feature>
<evidence type="ECO:0000256" key="8">
    <source>
        <dbReference type="ARBA" id="ARBA00042485"/>
    </source>
</evidence>
<dbReference type="PANTHER" id="PTHR13768">
    <property type="entry name" value="SOLUBLE NSF ATTACHMENT PROTEIN SNAP"/>
    <property type="match status" value="1"/>
</dbReference>
<dbReference type="GO" id="GO:0006886">
    <property type="term" value="P:intracellular protein transport"/>
    <property type="evidence" value="ECO:0007669"/>
    <property type="project" value="InterPro"/>
</dbReference>
<evidence type="ECO:0000256" key="4">
    <source>
        <dbReference type="ARBA" id="ARBA00022892"/>
    </source>
</evidence>
<feature type="region of interest" description="Disordered" evidence="9">
    <location>
        <begin position="1"/>
        <end position="84"/>
    </location>
</feature>
<evidence type="ECO:0000313" key="10">
    <source>
        <dbReference type="EMBL" id="CAE4583267.1"/>
    </source>
</evidence>
<comment type="similarity">
    <text evidence="2">Belongs to the SNAP family.</text>
</comment>
<protein>
    <recommendedName>
        <fullName evidence="7">Gamma-soluble NSF attachment protein</fullName>
    </recommendedName>
    <alternativeName>
        <fullName evidence="8">N-ethylmaleimide-sensitive factor attachment protein gamma</fullName>
    </alternativeName>
</protein>
<keyword evidence="4" id="KW-0931">ER-Golgi transport</keyword>
<gene>
    <name evidence="10" type="ORF">DBRI00130_LOCUS2643</name>
</gene>
<keyword evidence="5" id="KW-0653">Protein transport</keyword>
<dbReference type="GO" id="GO:0005774">
    <property type="term" value="C:vacuolar membrane"/>
    <property type="evidence" value="ECO:0007669"/>
    <property type="project" value="TreeGrafter"/>
</dbReference>
<feature type="compositionally biased region" description="Low complexity" evidence="9">
    <location>
        <begin position="522"/>
        <end position="537"/>
    </location>
</feature>
<dbReference type="GO" id="GO:0016192">
    <property type="term" value="P:vesicle-mediated transport"/>
    <property type="evidence" value="ECO:0007669"/>
    <property type="project" value="UniProtKB-KW"/>
</dbReference>
<proteinExistence type="inferred from homology"/>
<dbReference type="AlphaFoldDB" id="A0A7S4UQ80"/>